<reference evidence="1" key="1">
    <citation type="submission" date="2021-11" db="EMBL/GenBank/DDBJ databases">
        <authorList>
            <person name="Schell T."/>
        </authorList>
    </citation>
    <scope>NUCLEOTIDE SEQUENCE</scope>
    <source>
        <strain evidence="1">M5</strain>
    </source>
</reference>
<organism evidence="1 2">
    <name type="scientific">Daphnia galeata</name>
    <dbReference type="NCBI Taxonomy" id="27404"/>
    <lineage>
        <taxon>Eukaryota</taxon>
        <taxon>Metazoa</taxon>
        <taxon>Ecdysozoa</taxon>
        <taxon>Arthropoda</taxon>
        <taxon>Crustacea</taxon>
        <taxon>Branchiopoda</taxon>
        <taxon>Diplostraca</taxon>
        <taxon>Cladocera</taxon>
        <taxon>Anomopoda</taxon>
        <taxon>Daphniidae</taxon>
        <taxon>Daphnia</taxon>
    </lineage>
</organism>
<sequence>MRKCADCAAQSVVDEPQIVVSLLLVSVTWKDIFNLHHNLQLLPGTKQQTGKNVKSWCMSSFEQVDGETIKNIRNKAKNESFSGRKLKTVQHKYTATAKRHGTEDAECNKLYTCHINNPPSKLSSRTQMMGQHLCSSELFIRIRKIIKKSKKKKEKKTSKVVGLGHQPVRIDPAANNNNNSTTTTTQLTRTNLEMMPETITLHGDADGRPMVIGEGPQHQHKNKQAREFEFVFGCYKRVMNL</sequence>
<evidence type="ECO:0000313" key="1">
    <source>
        <dbReference type="EMBL" id="CAH0111696.1"/>
    </source>
</evidence>
<keyword evidence="2" id="KW-1185">Reference proteome</keyword>
<protein>
    <submittedName>
        <fullName evidence="1">Uncharacterized protein</fullName>
    </submittedName>
</protein>
<proteinExistence type="predicted"/>
<dbReference type="EMBL" id="CAKKLH010000315">
    <property type="protein sequence ID" value="CAH0111696.1"/>
    <property type="molecule type" value="Genomic_DNA"/>
</dbReference>
<name>A0A8J2WNT6_9CRUS</name>
<evidence type="ECO:0000313" key="2">
    <source>
        <dbReference type="Proteomes" id="UP000789390"/>
    </source>
</evidence>
<comment type="caution">
    <text evidence="1">The sequence shown here is derived from an EMBL/GenBank/DDBJ whole genome shotgun (WGS) entry which is preliminary data.</text>
</comment>
<gene>
    <name evidence="1" type="ORF">DGAL_LOCUS15347</name>
</gene>
<dbReference type="AlphaFoldDB" id="A0A8J2WNT6"/>
<dbReference type="Proteomes" id="UP000789390">
    <property type="component" value="Unassembled WGS sequence"/>
</dbReference>
<accession>A0A8J2WNT6</accession>